<dbReference type="AlphaFoldDB" id="A0A6G7YBP3"/>
<gene>
    <name evidence="2" type="ORF">G7071_10285</name>
</gene>
<name>A0A6G7YBP3_9ACTN</name>
<keyword evidence="3" id="KW-1185">Reference proteome</keyword>
<dbReference type="Proteomes" id="UP000502035">
    <property type="component" value="Chromosome"/>
</dbReference>
<reference evidence="2 3" key="1">
    <citation type="submission" date="2020-03" db="EMBL/GenBank/DDBJ databases">
        <title>Nocardioides sp. nov., isolated from fish.</title>
        <authorList>
            <person name="Hyun D.-W."/>
            <person name="Bae J.-W."/>
        </authorList>
    </citation>
    <scope>NUCLEOTIDE SEQUENCE [LARGE SCALE GENOMIC DNA]</scope>
    <source>
        <strain evidence="2 3">HDW12A</strain>
    </source>
</reference>
<evidence type="ECO:0000256" key="1">
    <source>
        <dbReference type="SAM" id="Phobius"/>
    </source>
</evidence>
<accession>A0A6G7YBP3</accession>
<proteinExistence type="predicted"/>
<sequence>MSEDQQGHPSSVSSVNELPAYTGMPGWVKWFVVGAVVLVIVLLAGLLLGSGEHGPGRHMSHGLSPDVHVLAVSQP</sequence>
<organism evidence="2 3">
    <name type="scientific">Nocardioides piscis</name>
    <dbReference type="NCBI Taxonomy" id="2714938"/>
    <lineage>
        <taxon>Bacteria</taxon>
        <taxon>Bacillati</taxon>
        <taxon>Actinomycetota</taxon>
        <taxon>Actinomycetes</taxon>
        <taxon>Propionibacteriales</taxon>
        <taxon>Nocardioidaceae</taxon>
        <taxon>Nocardioides</taxon>
    </lineage>
</organism>
<keyword evidence="1" id="KW-0472">Membrane</keyword>
<protein>
    <submittedName>
        <fullName evidence="2">Uncharacterized protein</fullName>
    </submittedName>
</protein>
<keyword evidence="1" id="KW-0812">Transmembrane</keyword>
<dbReference type="EMBL" id="CP049866">
    <property type="protein sequence ID" value="QIK74058.1"/>
    <property type="molecule type" value="Genomic_DNA"/>
</dbReference>
<dbReference type="KEGG" id="npi:G7071_10285"/>
<keyword evidence="1" id="KW-1133">Transmembrane helix</keyword>
<evidence type="ECO:0000313" key="2">
    <source>
        <dbReference type="EMBL" id="QIK74058.1"/>
    </source>
</evidence>
<feature type="transmembrane region" description="Helical" evidence="1">
    <location>
        <begin position="27"/>
        <end position="49"/>
    </location>
</feature>
<evidence type="ECO:0000313" key="3">
    <source>
        <dbReference type="Proteomes" id="UP000502035"/>
    </source>
</evidence>
<dbReference type="RefSeq" id="WP_036490395.1">
    <property type="nucleotide sequence ID" value="NZ_CP049866.1"/>
</dbReference>